<comment type="caution">
    <text evidence="9">The sequence shown here is derived from an EMBL/GenBank/DDBJ whole genome shotgun (WGS) entry which is preliminary data.</text>
</comment>
<dbReference type="GO" id="GO:0012505">
    <property type="term" value="C:endomembrane system"/>
    <property type="evidence" value="ECO:0007669"/>
    <property type="project" value="UniProtKB-SubCell"/>
</dbReference>
<proteinExistence type="predicted"/>
<feature type="transmembrane region" description="Helical" evidence="7">
    <location>
        <begin position="136"/>
        <end position="159"/>
    </location>
</feature>
<evidence type="ECO:0000256" key="5">
    <source>
        <dbReference type="ARBA" id="ARBA00023098"/>
    </source>
</evidence>
<protein>
    <submittedName>
        <fullName evidence="9">Sterol desaturase family protein</fullName>
    </submittedName>
</protein>
<dbReference type="InterPro" id="IPR051689">
    <property type="entry name" value="Sterol_desaturase/TMEM195"/>
</dbReference>
<dbReference type="GO" id="GO:0005506">
    <property type="term" value="F:iron ion binding"/>
    <property type="evidence" value="ECO:0007669"/>
    <property type="project" value="InterPro"/>
</dbReference>
<dbReference type="EMBL" id="QKVK01000003">
    <property type="protein sequence ID" value="PZF77193.1"/>
    <property type="molecule type" value="Genomic_DNA"/>
</dbReference>
<feature type="transmembrane region" description="Helical" evidence="7">
    <location>
        <begin position="74"/>
        <end position="93"/>
    </location>
</feature>
<gene>
    <name evidence="9" type="ORF">DK847_07640</name>
</gene>
<feature type="transmembrane region" description="Helical" evidence="7">
    <location>
        <begin position="33"/>
        <end position="62"/>
    </location>
</feature>
<dbReference type="GO" id="GO:0006643">
    <property type="term" value="P:membrane lipid metabolic process"/>
    <property type="evidence" value="ECO:0007669"/>
    <property type="project" value="TreeGrafter"/>
</dbReference>
<evidence type="ECO:0000256" key="1">
    <source>
        <dbReference type="ARBA" id="ARBA00004127"/>
    </source>
</evidence>
<keyword evidence="3 7" id="KW-1133">Transmembrane helix</keyword>
<keyword evidence="10" id="KW-1185">Reference proteome</keyword>
<dbReference type="Pfam" id="PF04116">
    <property type="entry name" value="FA_hydroxylase"/>
    <property type="match status" value="1"/>
</dbReference>
<organism evidence="9 10">
    <name type="scientific">Aestuariivirga litoralis</name>
    <dbReference type="NCBI Taxonomy" id="2650924"/>
    <lineage>
        <taxon>Bacteria</taxon>
        <taxon>Pseudomonadati</taxon>
        <taxon>Pseudomonadota</taxon>
        <taxon>Alphaproteobacteria</taxon>
        <taxon>Hyphomicrobiales</taxon>
        <taxon>Aestuariivirgaceae</taxon>
        <taxon>Aestuariivirga</taxon>
    </lineage>
</organism>
<dbReference type="GO" id="GO:0008610">
    <property type="term" value="P:lipid biosynthetic process"/>
    <property type="evidence" value="ECO:0007669"/>
    <property type="project" value="InterPro"/>
</dbReference>
<evidence type="ECO:0000256" key="4">
    <source>
        <dbReference type="ARBA" id="ARBA00023002"/>
    </source>
</evidence>
<evidence type="ECO:0000256" key="2">
    <source>
        <dbReference type="ARBA" id="ARBA00022692"/>
    </source>
</evidence>
<feature type="domain" description="Fatty acid hydroxylase" evidence="8">
    <location>
        <begin position="80"/>
        <end position="213"/>
    </location>
</feature>
<evidence type="ECO:0000256" key="3">
    <source>
        <dbReference type="ARBA" id="ARBA00022989"/>
    </source>
</evidence>
<dbReference type="GO" id="GO:0050479">
    <property type="term" value="F:glyceryl-ether monooxygenase activity"/>
    <property type="evidence" value="ECO:0007669"/>
    <property type="project" value="TreeGrafter"/>
</dbReference>
<evidence type="ECO:0000313" key="10">
    <source>
        <dbReference type="Proteomes" id="UP000248795"/>
    </source>
</evidence>
<evidence type="ECO:0000256" key="6">
    <source>
        <dbReference type="ARBA" id="ARBA00023136"/>
    </source>
</evidence>
<sequence length="267" mass="29859">MLGLCLLIFTPLEYLLPAQRGRRFFRPGWTTDLLHFLFTVIPVGLGLSAVIGGSVVLGHLVVPAAARDWVAAQPVWLQVAVGTVLGDLFFYFGHRLQHEVPWLWDFHAVHHSSEQLDWLAAFRVHPVDQVIERGTALIPLFALGFSMPAILLAGFIYQWQALVIHSNLRLPAGPLKWLVATPAFHHWHHASEAEGHNKNFSGQLPLWDIVFGTAYLPDTMPARYGIAEPVSGNYLMQLLHPFVKMARRLRRRRAAAAPAAKVTRPSA</sequence>
<name>A0A2W2CAI8_9HYPH</name>
<accession>A0A2W2CAI8</accession>
<dbReference type="PANTHER" id="PTHR21624:SF1">
    <property type="entry name" value="ALKYLGLYCEROL MONOOXYGENASE"/>
    <property type="match status" value="1"/>
</dbReference>
<dbReference type="Proteomes" id="UP000248795">
    <property type="component" value="Unassembled WGS sequence"/>
</dbReference>
<keyword evidence="4" id="KW-0560">Oxidoreductase</keyword>
<dbReference type="GO" id="GO:0016020">
    <property type="term" value="C:membrane"/>
    <property type="evidence" value="ECO:0007669"/>
    <property type="project" value="GOC"/>
</dbReference>
<dbReference type="PANTHER" id="PTHR21624">
    <property type="entry name" value="STEROL DESATURASE-RELATED PROTEIN"/>
    <property type="match status" value="1"/>
</dbReference>
<dbReference type="AlphaFoldDB" id="A0A2W2CAI8"/>
<keyword evidence="2 7" id="KW-0812">Transmembrane</keyword>
<keyword evidence="5" id="KW-0443">Lipid metabolism</keyword>
<evidence type="ECO:0000256" key="7">
    <source>
        <dbReference type="SAM" id="Phobius"/>
    </source>
</evidence>
<comment type="subcellular location">
    <subcellularLocation>
        <location evidence="1">Endomembrane system</location>
        <topology evidence="1">Multi-pass membrane protein</topology>
    </subcellularLocation>
</comment>
<keyword evidence="6 7" id="KW-0472">Membrane</keyword>
<reference evidence="10" key="1">
    <citation type="submission" date="2018-06" db="EMBL/GenBank/DDBJ databases">
        <title>Aestuariibacter litoralis strain KCTC 52945T.</title>
        <authorList>
            <person name="Li X."/>
            <person name="Salam N."/>
            <person name="Li J.-L."/>
            <person name="Chen Y.-M."/>
            <person name="Yang Z.-W."/>
            <person name="Zhang L.-Y."/>
            <person name="Han M.-X."/>
            <person name="Xiao M."/>
            <person name="Li W.-J."/>
        </authorList>
    </citation>
    <scope>NUCLEOTIDE SEQUENCE [LARGE SCALE GENOMIC DNA]</scope>
    <source>
        <strain evidence="10">KCTC 52945</strain>
    </source>
</reference>
<dbReference type="InterPro" id="IPR006694">
    <property type="entry name" value="Fatty_acid_hydroxylase"/>
</dbReference>
<evidence type="ECO:0000259" key="8">
    <source>
        <dbReference type="Pfam" id="PF04116"/>
    </source>
</evidence>
<evidence type="ECO:0000313" key="9">
    <source>
        <dbReference type="EMBL" id="PZF77193.1"/>
    </source>
</evidence>